<evidence type="ECO:0000256" key="1">
    <source>
        <dbReference type="SAM" id="Phobius"/>
    </source>
</evidence>
<keyword evidence="1" id="KW-0812">Transmembrane</keyword>
<comment type="caution">
    <text evidence="2">The sequence shown here is derived from an EMBL/GenBank/DDBJ whole genome shotgun (WGS) entry which is preliminary data.</text>
</comment>
<gene>
    <name evidence="2" type="ORF">H4O09_05175</name>
</gene>
<keyword evidence="1" id="KW-1133">Transmembrane helix</keyword>
<feature type="transmembrane region" description="Helical" evidence="1">
    <location>
        <begin position="17"/>
        <end position="36"/>
    </location>
</feature>
<dbReference type="AlphaFoldDB" id="A0A7W3V018"/>
<protein>
    <submittedName>
        <fullName evidence="2">Uncharacterized protein</fullName>
    </submittedName>
</protein>
<dbReference type="RefSeq" id="WP_160319425.1">
    <property type="nucleotide sequence ID" value="NZ_JACIUV010000002.1"/>
</dbReference>
<dbReference type="Proteomes" id="UP000550609">
    <property type="component" value="Unassembled WGS sequence"/>
</dbReference>
<reference evidence="2 3" key="1">
    <citation type="submission" date="2020-08" db="EMBL/GenBank/DDBJ databases">
        <title>Stenotrophomonas sp. W1S232.</title>
        <authorList>
            <person name="Deng Y."/>
        </authorList>
    </citation>
    <scope>NUCLEOTIDE SEQUENCE [LARGE SCALE GENOMIC DNA]</scope>
    <source>
        <strain evidence="2 3">W1S232</strain>
    </source>
</reference>
<evidence type="ECO:0000313" key="3">
    <source>
        <dbReference type="Proteomes" id="UP000550609"/>
    </source>
</evidence>
<keyword evidence="1" id="KW-0472">Membrane</keyword>
<evidence type="ECO:0000313" key="2">
    <source>
        <dbReference type="EMBL" id="MBB1116457.1"/>
    </source>
</evidence>
<proteinExistence type="predicted"/>
<sequence>MPASLPRSWKLPRKHRGSAGTIALVLLMFFSALLWVREQVPGQPAVRVVTAAPR</sequence>
<accession>A0A7W3V018</accession>
<organism evidence="2 3">
    <name type="scientific">Stenotrophomonas koreensis</name>
    <dbReference type="NCBI Taxonomy" id="266128"/>
    <lineage>
        <taxon>Bacteria</taxon>
        <taxon>Pseudomonadati</taxon>
        <taxon>Pseudomonadota</taxon>
        <taxon>Gammaproteobacteria</taxon>
        <taxon>Lysobacterales</taxon>
        <taxon>Lysobacteraceae</taxon>
        <taxon>Stenotrophomonas</taxon>
    </lineage>
</organism>
<name>A0A7W3V018_9GAMM</name>
<dbReference type="EMBL" id="JACIUV010000002">
    <property type="protein sequence ID" value="MBB1116457.1"/>
    <property type="molecule type" value="Genomic_DNA"/>
</dbReference>